<sequence length="365" mass="41217">DLWGGHFSNKSKNSVKPELSGLGLQVNFYAPQFTTKTPVATAVEQPEMGDEIGKFLQSELQRTLKNIKCYLTPRQAVSERMQAQMANFLEAMIGERASDINFWATNILDEQNAEARRREIQCPSQLPIISVPVPDEALDAKRSPIDKILQNEQALVIYNFRIGEGMLAHFETGSHMLGAQVIARSDTANKDAIGITNLLFGIQQLGKARVKTKRFRQLAPSAIWKRIMRPMLNQNEILALEQNQKIEILRTRNYVPPPNQGPRGQHPPRQGLNSQRNVSIPQSTIFPPTLNAEQKKPGIPNLLVKEAFKDHMRKWMQKGFDLISVGKDDEGQYWPGFGPGVPHATDWRKSKQQDQIHSMDVVRAI</sequence>
<dbReference type="EMBL" id="SNRW01029916">
    <property type="protein sequence ID" value="KAA6358394.1"/>
    <property type="molecule type" value="Genomic_DNA"/>
</dbReference>
<proteinExistence type="predicted"/>
<feature type="region of interest" description="Disordered" evidence="1">
    <location>
        <begin position="253"/>
        <end position="275"/>
    </location>
</feature>
<comment type="caution">
    <text evidence="2">The sequence shown here is derived from an EMBL/GenBank/DDBJ whole genome shotgun (WGS) entry which is preliminary data.</text>
</comment>
<dbReference type="AlphaFoldDB" id="A0A5J4TJ14"/>
<organism evidence="2 3">
    <name type="scientific">Streblomastix strix</name>
    <dbReference type="NCBI Taxonomy" id="222440"/>
    <lineage>
        <taxon>Eukaryota</taxon>
        <taxon>Metamonada</taxon>
        <taxon>Preaxostyla</taxon>
        <taxon>Oxymonadida</taxon>
        <taxon>Streblomastigidae</taxon>
        <taxon>Streblomastix</taxon>
    </lineage>
</organism>
<protein>
    <submittedName>
        <fullName evidence="2">Uncharacterized protein</fullName>
    </submittedName>
</protein>
<name>A0A5J4TJ14_9EUKA</name>
<reference evidence="2 3" key="1">
    <citation type="submission" date="2019-03" db="EMBL/GenBank/DDBJ databases">
        <title>Single cell metagenomics reveals metabolic interactions within the superorganism composed of flagellate Streblomastix strix and complex community of Bacteroidetes bacteria on its surface.</title>
        <authorList>
            <person name="Treitli S.C."/>
            <person name="Kolisko M."/>
            <person name="Husnik F."/>
            <person name="Keeling P."/>
            <person name="Hampl V."/>
        </authorList>
    </citation>
    <scope>NUCLEOTIDE SEQUENCE [LARGE SCALE GENOMIC DNA]</scope>
    <source>
        <strain evidence="2">ST1C</strain>
    </source>
</reference>
<evidence type="ECO:0000313" key="2">
    <source>
        <dbReference type="EMBL" id="KAA6358394.1"/>
    </source>
</evidence>
<gene>
    <name evidence="2" type="ORF">EZS28_046079</name>
</gene>
<dbReference type="Proteomes" id="UP000324800">
    <property type="component" value="Unassembled WGS sequence"/>
</dbReference>
<feature type="non-terminal residue" evidence="2">
    <location>
        <position position="1"/>
    </location>
</feature>
<evidence type="ECO:0000256" key="1">
    <source>
        <dbReference type="SAM" id="MobiDB-lite"/>
    </source>
</evidence>
<accession>A0A5J4TJ14</accession>
<evidence type="ECO:0000313" key="3">
    <source>
        <dbReference type="Proteomes" id="UP000324800"/>
    </source>
</evidence>